<dbReference type="EMBL" id="JADNRY010000127">
    <property type="protein sequence ID" value="KAF9064268.1"/>
    <property type="molecule type" value="Genomic_DNA"/>
</dbReference>
<evidence type="ECO:0000313" key="1">
    <source>
        <dbReference type="EMBL" id="KAF9064268.1"/>
    </source>
</evidence>
<dbReference type="Proteomes" id="UP000772434">
    <property type="component" value="Unassembled WGS sequence"/>
</dbReference>
<protein>
    <submittedName>
        <fullName evidence="1">Uncharacterized protein</fullName>
    </submittedName>
</protein>
<keyword evidence="2" id="KW-1185">Reference proteome</keyword>
<dbReference type="OrthoDB" id="2862517at2759"/>
<reference evidence="1" key="1">
    <citation type="submission" date="2020-11" db="EMBL/GenBank/DDBJ databases">
        <authorList>
            <consortium name="DOE Joint Genome Institute"/>
            <person name="Ahrendt S."/>
            <person name="Riley R."/>
            <person name="Andreopoulos W."/>
            <person name="Labutti K."/>
            <person name="Pangilinan J."/>
            <person name="Ruiz-Duenas F.J."/>
            <person name="Barrasa J.M."/>
            <person name="Sanchez-Garcia M."/>
            <person name="Camarero S."/>
            <person name="Miyauchi S."/>
            <person name="Serrano A."/>
            <person name="Linde D."/>
            <person name="Babiker R."/>
            <person name="Drula E."/>
            <person name="Ayuso-Fernandez I."/>
            <person name="Pacheco R."/>
            <person name="Padilla G."/>
            <person name="Ferreira P."/>
            <person name="Barriuso J."/>
            <person name="Kellner H."/>
            <person name="Castanera R."/>
            <person name="Alfaro M."/>
            <person name="Ramirez L."/>
            <person name="Pisabarro A.G."/>
            <person name="Kuo A."/>
            <person name="Tritt A."/>
            <person name="Lipzen A."/>
            <person name="He G."/>
            <person name="Yan M."/>
            <person name="Ng V."/>
            <person name="Cullen D."/>
            <person name="Martin F."/>
            <person name="Rosso M.-N."/>
            <person name="Henrissat B."/>
            <person name="Hibbett D."/>
            <person name="Martinez A.T."/>
            <person name="Grigoriev I.V."/>
        </authorList>
    </citation>
    <scope>NUCLEOTIDE SEQUENCE</scope>
    <source>
        <strain evidence="1">AH 40177</strain>
    </source>
</reference>
<sequence length="169" mass="18909">MSMALFGVALFWVSNDPGHPQPYFYWGLALMNPEGDERWASKNEMDVYKVVRDDTKPGGWKRHFTIMTGQPPASFAGIVEFTTLLTYEELSGFICDVPTSGTPSVQGPTGWTCAAWCLSIIASLNDADYVSLPCDADRLYRRIIAKGYDLLQMRMDTSYRTQFPVVSIG</sequence>
<dbReference type="AlphaFoldDB" id="A0A9P5PI16"/>
<gene>
    <name evidence="1" type="ORF">BDP27DRAFT_173124</name>
</gene>
<organism evidence="1 2">
    <name type="scientific">Rhodocollybia butyracea</name>
    <dbReference type="NCBI Taxonomy" id="206335"/>
    <lineage>
        <taxon>Eukaryota</taxon>
        <taxon>Fungi</taxon>
        <taxon>Dikarya</taxon>
        <taxon>Basidiomycota</taxon>
        <taxon>Agaricomycotina</taxon>
        <taxon>Agaricomycetes</taxon>
        <taxon>Agaricomycetidae</taxon>
        <taxon>Agaricales</taxon>
        <taxon>Marasmiineae</taxon>
        <taxon>Omphalotaceae</taxon>
        <taxon>Rhodocollybia</taxon>
    </lineage>
</organism>
<name>A0A9P5PI16_9AGAR</name>
<accession>A0A9P5PI16</accession>
<comment type="caution">
    <text evidence="1">The sequence shown here is derived from an EMBL/GenBank/DDBJ whole genome shotgun (WGS) entry which is preliminary data.</text>
</comment>
<proteinExistence type="predicted"/>
<evidence type="ECO:0000313" key="2">
    <source>
        <dbReference type="Proteomes" id="UP000772434"/>
    </source>
</evidence>